<dbReference type="PROSITE" id="PS50109">
    <property type="entry name" value="HIS_KIN"/>
    <property type="match status" value="1"/>
</dbReference>
<evidence type="ECO:0000256" key="4">
    <source>
        <dbReference type="ARBA" id="ARBA00022475"/>
    </source>
</evidence>
<evidence type="ECO:0000256" key="8">
    <source>
        <dbReference type="ARBA" id="ARBA00022741"/>
    </source>
</evidence>
<feature type="coiled-coil region" evidence="14">
    <location>
        <begin position="355"/>
        <end position="382"/>
    </location>
</feature>
<dbReference type="PANTHER" id="PTHR34220">
    <property type="entry name" value="SENSOR HISTIDINE KINASE YPDA"/>
    <property type="match status" value="1"/>
</dbReference>
<accession>A0A3S9A9Z0</accession>
<keyword evidence="8" id="KW-0547">Nucleotide-binding</keyword>
<comment type="catalytic activity">
    <reaction evidence="1">
        <text>ATP + protein L-histidine = ADP + protein N-phospho-L-histidine.</text>
        <dbReference type="EC" id="2.7.13.3"/>
    </reaction>
</comment>
<dbReference type="Gene3D" id="6.10.340.10">
    <property type="match status" value="1"/>
</dbReference>
<dbReference type="GO" id="GO:0005886">
    <property type="term" value="C:plasma membrane"/>
    <property type="evidence" value="ECO:0007669"/>
    <property type="project" value="UniProtKB-SubCell"/>
</dbReference>
<feature type="domain" description="Histidine kinase" evidence="16">
    <location>
        <begin position="477"/>
        <end position="582"/>
    </location>
</feature>
<proteinExistence type="predicted"/>
<keyword evidence="13 15" id="KW-0472">Membrane</keyword>
<dbReference type="Gene3D" id="3.30.565.10">
    <property type="entry name" value="Histidine kinase-like ATPase, C-terminal domain"/>
    <property type="match status" value="1"/>
</dbReference>
<dbReference type="InterPro" id="IPR003594">
    <property type="entry name" value="HATPase_dom"/>
</dbReference>
<dbReference type="GO" id="GO:0000155">
    <property type="term" value="F:phosphorelay sensor kinase activity"/>
    <property type="evidence" value="ECO:0007669"/>
    <property type="project" value="InterPro"/>
</dbReference>
<comment type="subcellular location">
    <subcellularLocation>
        <location evidence="2">Cell membrane</location>
        <topology evidence="2">Multi-pass membrane protein</topology>
    </subcellularLocation>
</comment>
<evidence type="ECO:0000313" key="17">
    <source>
        <dbReference type="EMBL" id="AZN42501.1"/>
    </source>
</evidence>
<name>A0A3S9A9Z0_9BACL</name>
<dbReference type="EC" id="2.7.13.3" evidence="3"/>
<evidence type="ECO:0000256" key="2">
    <source>
        <dbReference type="ARBA" id="ARBA00004651"/>
    </source>
</evidence>
<dbReference type="InterPro" id="IPR004358">
    <property type="entry name" value="Sig_transdc_His_kin-like_C"/>
</dbReference>
<dbReference type="SMART" id="SM00387">
    <property type="entry name" value="HATPase_c"/>
    <property type="match status" value="1"/>
</dbReference>
<keyword evidence="6" id="KW-0808">Transferase</keyword>
<feature type="transmembrane region" description="Helical" evidence="15">
    <location>
        <begin position="21"/>
        <end position="45"/>
    </location>
</feature>
<sequence>MKKTYRKARNIDVLPYQLKHRLFAMLVLSVLIPLSLIGVISYYGIYNVLQNKVEKGVVSSLEQERKGMESVLSNLDYSSRQLAFEGKVGKDLKSYLATNDPLDKKMIGTEIENYISLINYTNPLLGLTAYYLPDSKQFLFENLYINPQLDVDTFSKINQEKSNYTIHGPHRTLYTNSKNTVFSIMRETESEDGKPVNGPIYVYIETNLLAITSLFNDEPYGMPVTHLLLDAKDHIIYNSNGESQFITGSDFENVKKKSASDYVFFGTKSSYGIQLAIAIERDAYHKEVNAWLRKFAAVGVLSLLIGLLIGWIIWGMIYRPLQRIRMQFKLLGENRFNEPPLSLHIKEFDELLMQFYEMRQRIRGLMQEIEQKEARKRHLEVEKLMYQMNPHFIHNTLNTAQWLAKINGQDEIVRLLMIFSRVLNYNMGKEGKIVTVGDEIQTVKDYVELQQIRYNHQFHVDIELDEQAGVIQMPRFLLQPLVENALYHGFKQKDGKIEVRVTLERDQHFCITVKDNGEGMSQEVVQTLLVTDNAERRKVGLGIGLNFVNNIVKMYYGEQYGLKAESEIGVGTIMILRLPTVIKEVWDDQDVDRG</sequence>
<keyword evidence="9" id="KW-0418">Kinase</keyword>
<evidence type="ECO:0000256" key="12">
    <source>
        <dbReference type="ARBA" id="ARBA00023012"/>
    </source>
</evidence>
<dbReference type="KEGG" id="palb:EJC50_24565"/>
<dbReference type="InterPro" id="IPR050640">
    <property type="entry name" value="Bact_2-comp_sensor_kinase"/>
</dbReference>
<evidence type="ECO:0000256" key="1">
    <source>
        <dbReference type="ARBA" id="ARBA00000085"/>
    </source>
</evidence>
<dbReference type="PANTHER" id="PTHR34220:SF11">
    <property type="entry name" value="SENSOR PROTEIN KINASE HPTS"/>
    <property type="match status" value="1"/>
</dbReference>
<evidence type="ECO:0000256" key="6">
    <source>
        <dbReference type="ARBA" id="ARBA00022679"/>
    </source>
</evidence>
<dbReference type="Pfam" id="PF02518">
    <property type="entry name" value="HATPase_c"/>
    <property type="match status" value="1"/>
</dbReference>
<keyword evidence="11 15" id="KW-1133">Transmembrane helix</keyword>
<evidence type="ECO:0000256" key="15">
    <source>
        <dbReference type="SAM" id="Phobius"/>
    </source>
</evidence>
<evidence type="ECO:0000256" key="13">
    <source>
        <dbReference type="ARBA" id="ARBA00023136"/>
    </source>
</evidence>
<evidence type="ECO:0000256" key="7">
    <source>
        <dbReference type="ARBA" id="ARBA00022692"/>
    </source>
</evidence>
<dbReference type="PRINTS" id="PR00344">
    <property type="entry name" value="BCTRLSENSOR"/>
</dbReference>
<gene>
    <name evidence="17" type="ORF">EJC50_24565</name>
</gene>
<protein>
    <recommendedName>
        <fullName evidence="3">histidine kinase</fullName>
        <ecNumber evidence="3">2.7.13.3</ecNumber>
    </recommendedName>
</protein>
<keyword evidence="18" id="KW-1185">Reference proteome</keyword>
<organism evidence="17 18">
    <name type="scientific">Paenibacillus albus</name>
    <dbReference type="NCBI Taxonomy" id="2495582"/>
    <lineage>
        <taxon>Bacteria</taxon>
        <taxon>Bacillati</taxon>
        <taxon>Bacillota</taxon>
        <taxon>Bacilli</taxon>
        <taxon>Bacillales</taxon>
        <taxon>Paenibacillaceae</taxon>
        <taxon>Paenibacillus</taxon>
    </lineage>
</organism>
<dbReference type="RefSeq" id="WP_126018269.1">
    <property type="nucleotide sequence ID" value="NZ_CP034437.1"/>
</dbReference>
<evidence type="ECO:0000256" key="3">
    <source>
        <dbReference type="ARBA" id="ARBA00012438"/>
    </source>
</evidence>
<dbReference type="EMBL" id="CP034437">
    <property type="protein sequence ID" value="AZN42501.1"/>
    <property type="molecule type" value="Genomic_DNA"/>
</dbReference>
<evidence type="ECO:0000313" key="18">
    <source>
        <dbReference type="Proteomes" id="UP000272528"/>
    </source>
</evidence>
<keyword evidence="14" id="KW-0175">Coiled coil</keyword>
<dbReference type="InterPro" id="IPR036890">
    <property type="entry name" value="HATPase_C_sf"/>
</dbReference>
<keyword evidence="4" id="KW-1003">Cell membrane</keyword>
<dbReference type="InterPro" id="IPR005467">
    <property type="entry name" value="His_kinase_dom"/>
</dbReference>
<dbReference type="InterPro" id="IPR010559">
    <property type="entry name" value="Sig_transdc_His_kin_internal"/>
</dbReference>
<keyword evidence="5" id="KW-0597">Phosphoprotein</keyword>
<keyword evidence="7 15" id="KW-0812">Transmembrane</keyword>
<feature type="transmembrane region" description="Helical" evidence="15">
    <location>
        <begin position="295"/>
        <end position="317"/>
    </location>
</feature>
<dbReference type="AlphaFoldDB" id="A0A3S9A9Z0"/>
<evidence type="ECO:0000256" key="11">
    <source>
        <dbReference type="ARBA" id="ARBA00022989"/>
    </source>
</evidence>
<evidence type="ECO:0000256" key="14">
    <source>
        <dbReference type="SAM" id="Coils"/>
    </source>
</evidence>
<evidence type="ECO:0000256" key="9">
    <source>
        <dbReference type="ARBA" id="ARBA00022777"/>
    </source>
</evidence>
<dbReference type="Pfam" id="PF06580">
    <property type="entry name" value="His_kinase"/>
    <property type="match status" value="1"/>
</dbReference>
<keyword evidence="12" id="KW-0902">Two-component regulatory system</keyword>
<keyword evidence="10" id="KW-0067">ATP-binding</keyword>
<evidence type="ECO:0000256" key="5">
    <source>
        <dbReference type="ARBA" id="ARBA00022553"/>
    </source>
</evidence>
<dbReference type="GO" id="GO:0005524">
    <property type="term" value="F:ATP binding"/>
    <property type="evidence" value="ECO:0007669"/>
    <property type="project" value="UniProtKB-KW"/>
</dbReference>
<evidence type="ECO:0000256" key="10">
    <source>
        <dbReference type="ARBA" id="ARBA00022840"/>
    </source>
</evidence>
<dbReference type="OrthoDB" id="9776552at2"/>
<dbReference type="SUPFAM" id="SSF55874">
    <property type="entry name" value="ATPase domain of HSP90 chaperone/DNA topoisomerase II/histidine kinase"/>
    <property type="match status" value="1"/>
</dbReference>
<dbReference type="Proteomes" id="UP000272528">
    <property type="component" value="Chromosome"/>
</dbReference>
<reference evidence="18" key="1">
    <citation type="submission" date="2018-12" db="EMBL/GenBank/DDBJ databases">
        <title>Genome sequence of Peanibacillus sp.</title>
        <authorList>
            <person name="Subramani G."/>
            <person name="Srinivasan S."/>
            <person name="Kim M.K."/>
        </authorList>
    </citation>
    <scope>NUCLEOTIDE SEQUENCE [LARGE SCALE GENOMIC DNA]</scope>
    <source>
        <strain evidence="18">18JY67-1</strain>
    </source>
</reference>
<evidence type="ECO:0000259" key="16">
    <source>
        <dbReference type="PROSITE" id="PS50109"/>
    </source>
</evidence>